<dbReference type="Proteomes" id="UP000887572">
    <property type="component" value="Unplaced"/>
</dbReference>
<name>A0A914HRH5_GLORO</name>
<dbReference type="InterPro" id="IPR000477">
    <property type="entry name" value="RT_dom"/>
</dbReference>
<reference evidence="4" key="1">
    <citation type="submission" date="2022-11" db="UniProtKB">
        <authorList>
            <consortium name="WormBaseParasite"/>
        </authorList>
    </citation>
    <scope>IDENTIFICATION</scope>
</reference>
<dbReference type="Pfam" id="PF00078">
    <property type="entry name" value="RVT_1"/>
    <property type="match status" value="1"/>
</dbReference>
<sequence length="985" mass="109328">MEANLTTHEILKIAEETKKIAKETHQILVLTQHTVNETFEKVNGTYWLVKATLQKGKETIRKLDEMKPIIEETHKDVSGLVKQDEDRSKCDAEEKCKRCGGRYTCVKTSESSNPVMDGTARDEENFQISAIDRQFWVGKNSVRVHDIEKAHQDLVRLEDGANRAIRHVHRQTVANYQAINRVSGDVNTNLATLEAQIASLCDRIIALEEVRHGSDFGDEDGEAANHNISLNPAGNVNNRSLIVVEPFADENPVELGEINTLTNVAGKKQLRERLVEEFLDRLKPNISFLVRVAGLAKEKDLDLVKAQAEELEALLATQKGEGHSEAAEAAGDNLHQERAETDSGLEATSHHRTTEDGAVGLFATSANALATCLTIVEIAEDGMKDTTRPLTPYSLFLLRQLQGYAIPSIDLQNTRSKRRVSVREGMVTASQLASELSYLNWNISKALSFSLQHAVRSICEYLEENRRWAISALLIDPTGFARIAFGNSNLHAKRGAVQPETRALPQVVIRQWETASDGTEYTPIRPIGHAGSNPLRTFRHRLSGRMRRPEPAASRASAPIDTGSSLTVASRSLSGAFNCKVVPINETAISASGHLIKFKEKAELSKETSWKCGVITEDNIYQMLFMPFGLKNATAAFSRAMAVVLCGLEDCALSYVDDILVYTKQGTFRDHLVSIKIVHIAGKQNSLADALSRAAEDVPTHEVQHLPEMEDIVEFPICLSLTMDSRLSLSPFVNTLTLRHEDGNSYQIDLAKEQKEDPEAAAYIQFLANGEIPNEFSECEKDTFAAEASNLCLLRHNPTPAYKAEMQLAPVNTLFARVGDPVAFTDDTEFKQRLVTSLRKAWHCAAEINEKEHIRMKAQYDKRVHINQLKRCFELTGPACTLPNLPQEDRANLEEIGAEELVNQPGFSHTEKTDKQNTEGGPIEPNEATAESVPEVSAEGLLFQRHQAISHQRFRPPFVGRAHLAAQQNGRLRSPSISHCCTSQT</sequence>
<protein>
    <submittedName>
        <fullName evidence="4">Reverse transcriptase domain-containing protein</fullName>
    </submittedName>
</protein>
<evidence type="ECO:0000259" key="2">
    <source>
        <dbReference type="Pfam" id="PF00078"/>
    </source>
</evidence>
<dbReference type="AlphaFoldDB" id="A0A914HRH5"/>
<organism evidence="3 4">
    <name type="scientific">Globodera rostochiensis</name>
    <name type="common">Golden nematode worm</name>
    <name type="synonym">Heterodera rostochiensis</name>
    <dbReference type="NCBI Taxonomy" id="31243"/>
    <lineage>
        <taxon>Eukaryota</taxon>
        <taxon>Metazoa</taxon>
        <taxon>Ecdysozoa</taxon>
        <taxon>Nematoda</taxon>
        <taxon>Chromadorea</taxon>
        <taxon>Rhabditida</taxon>
        <taxon>Tylenchina</taxon>
        <taxon>Tylenchomorpha</taxon>
        <taxon>Tylenchoidea</taxon>
        <taxon>Heteroderidae</taxon>
        <taxon>Heteroderinae</taxon>
        <taxon>Globodera</taxon>
    </lineage>
</organism>
<evidence type="ECO:0000313" key="4">
    <source>
        <dbReference type="WBParaSite" id="Gr19_v10_g3786.t1"/>
    </source>
</evidence>
<dbReference type="Gene3D" id="3.30.70.270">
    <property type="match status" value="1"/>
</dbReference>
<feature type="region of interest" description="Disordered" evidence="1">
    <location>
        <begin position="318"/>
        <end position="352"/>
    </location>
</feature>
<dbReference type="InterPro" id="IPR043128">
    <property type="entry name" value="Rev_trsase/Diguanyl_cyclase"/>
</dbReference>
<dbReference type="Gene3D" id="3.10.10.10">
    <property type="entry name" value="HIV Type 1 Reverse Transcriptase, subunit A, domain 1"/>
    <property type="match status" value="1"/>
</dbReference>
<dbReference type="InterPro" id="IPR043502">
    <property type="entry name" value="DNA/RNA_pol_sf"/>
</dbReference>
<keyword evidence="3" id="KW-1185">Reference proteome</keyword>
<feature type="region of interest" description="Disordered" evidence="1">
    <location>
        <begin position="903"/>
        <end position="929"/>
    </location>
</feature>
<evidence type="ECO:0000313" key="3">
    <source>
        <dbReference type="Proteomes" id="UP000887572"/>
    </source>
</evidence>
<proteinExistence type="predicted"/>
<accession>A0A914HRH5</accession>
<feature type="domain" description="Reverse transcriptase" evidence="2">
    <location>
        <begin position="618"/>
        <end position="676"/>
    </location>
</feature>
<evidence type="ECO:0000256" key="1">
    <source>
        <dbReference type="SAM" id="MobiDB-lite"/>
    </source>
</evidence>
<dbReference type="SUPFAM" id="SSF56672">
    <property type="entry name" value="DNA/RNA polymerases"/>
    <property type="match status" value="1"/>
</dbReference>
<dbReference type="WBParaSite" id="Gr19_v10_g3786.t1">
    <property type="protein sequence ID" value="Gr19_v10_g3786.t1"/>
    <property type="gene ID" value="Gr19_v10_g3786"/>
</dbReference>